<dbReference type="EMBL" id="DS028123">
    <property type="protein sequence ID" value="EEY68220.1"/>
    <property type="molecule type" value="Genomic_DNA"/>
</dbReference>
<dbReference type="KEGG" id="pif:PITG_04636"/>
<dbReference type="HOGENOM" id="CLU_2101712_0_0_1"/>
<name>D0N1P1_PHYIT</name>
<dbReference type="GeneID" id="9475763"/>
<dbReference type="Proteomes" id="UP000006643">
    <property type="component" value="Unassembled WGS sequence"/>
</dbReference>
<dbReference type="AlphaFoldDB" id="D0N1P1"/>
<keyword evidence="2" id="KW-1185">Reference proteome</keyword>
<dbReference type="OMA" id="CTSMELS"/>
<dbReference type="RefSeq" id="XP_002905379.1">
    <property type="nucleotide sequence ID" value="XM_002905333.1"/>
</dbReference>
<evidence type="ECO:0000313" key="1">
    <source>
        <dbReference type="EMBL" id="EEY68220.1"/>
    </source>
</evidence>
<dbReference type="OrthoDB" id="120686at2759"/>
<gene>
    <name evidence="1" type="ORF">PITG_04636</name>
</gene>
<dbReference type="VEuPathDB" id="FungiDB:PITG_04636"/>
<accession>D0N1P1</accession>
<reference evidence="2" key="1">
    <citation type="journal article" date="2009" name="Nature">
        <title>Genome sequence and analysis of the Irish potato famine pathogen Phytophthora infestans.</title>
        <authorList>
            <consortium name="The Broad Institute Genome Sequencing Platform"/>
            <person name="Haas B.J."/>
            <person name="Kamoun S."/>
            <person name="Zody M.C."/>
            <person name="Jiang R.H."/>
            <person name="Handsaker R.E."/>
            <person name="Cano L.M."/>
            <person name="Grabherr M."/>
            <person name="Kodira C.D."/>
            <person name="Raffaele S."/>
            <person name="Torto-Alalibo T."/>
            <person name="Bozkurt T.O."/>
            <person name="Ah-Fong A.M."/>
            <person name="Alvarado L."/>
            <person name="Anderson V.L."/>
            <person name="Armstrong M.R."/>
            <person name="Avrova A."/>
            <person name="Baxter L."/>
            <person name="Beynon J."/>
            <person name="Boevink P.C."/>
            <person name="Bollmann S.R."/>
            <person name="Bos J.I."/>
            <person name="Bulone V."/>
            <person name="Cai G."/>
            <person name="Cakir C."/>
            <person name="Carrington J.C."/>
            <person name="Chawner M."/>
            <person name="Conti L."/>
            <person name="Costanzo S."/>
            <person name="Ewan R."/>
            <person name="Fahlgren N."/>
            <person name="Fischbach M.A."/>
            <person name="Fugelstad J."/>
            <person name="Gilroy E.M."/>
            <person name="Gnerre S."/>
            <person name="Green P.J."/>
            <person name="Grenville-Briggs L.J."/>
            <person name="Griffith J."/>
            <person name="Grunwald N.J."/>
            <person name="Horn K."/>
            <person name="Horner N.R."/>
            <person name="Hu C.H."/>
            <person name="Huitema E."/>
            <person name="Jeong D.H."/>
            <person name="Jones A.M."/>
            <person name="Jones J.D."/>
            <person name="Jones R.W."/>
            <person name="Karlsson E.K."/>
            <person name="Kunjeti S.G."/>
            <person name="Lamour K."/>
            <person name="Liu Z."/>
            <person name="Ma L."/>
            <person name="Maclean D."/>
            <person name="Chibucos M.C."/>
            <person name="McDonald H."/>
            <person name="McWalters J."/>
            <person name="Meijer H.J."/>
            <person name="Morgan W."/>
            <person name="Morris P.F."/>
            <person name="Munro C.A."/>
            <person name="O'Neill K."/>
            <person name="Ospina-Giraldo M."/>
            <person name="Pinzon A."/>
            <person name="Pritchard L."/>
            <person name="Ramsahoye B."/>
            <person name="Ren Q."/>
            <person name="Restrepo S."/>
            <person name="Roy S."/>
            <person name="Sadanandom A."/>
            <person name="Savidor A."/>
            <person name="Schornack S."/>
            <person name="Schwartz D.C."/>
            <person name="Schumann U.D."/>
            <person name="Schwessinger B."/>
            <person name="Seyer L."/>
            <person name="Sharpe T."/>
            <person name="Silvar C."/>
            <person name="Song J."/>
            <person name="Studholme D.J."/>
            <person name="Sykes S."/>
            <person name="Thines M."/>
            <person name="van de Vondervoort P.J."/>
            <person name="Phuntumart V."/>
            <person name="Wawra S."/>
            <person name="Weide R."/>
            <person name="Win J."/>
            <person name="Young C."/>
            <person name="Zhou S."/>
            <person name="Fry W."/>
            <person name="Meyers B.C."/>
            <person name="van West P."/>
            <person name="Ristaino J."/>
            <person name="Govers F."/>
            <person name="Birch P.R."/>
            <person name="Whisson S.C."/>
            <person name="Judelson H.S."/>
            <person name="Nusbaum C."/>
        </authorList>
    </citation>
    <scope>NUCLEOTIDE SEQUENCE [LARGE SCALE GENOMIC DNA]</scope>
    <source>
        <strain evidence="2">T30-4</strain>
    </source>
</reference>
<sequence>MLDASRMKRLHGDWETISRLRYRGLTLLYDSKPRFSLLGVRFDVNDVTDDTFLTFYKLTHRQLRRLQASFKLPDVIRTGSHSPYPTRWMDMATIYGRWPSALSSIFYFVIGLISEKCVKLFATKEAS</sequence>
<dbReference type="InParanoid" id="D0N1P1"/>
<dbReference type="eggNOG" id="ENOG502RGR3">
    <property type="taxonomic scope" value="Eukaryota"/>
</dbReference>
<protein>
    <submittedName>
        <fullName evidence="1">Uncharacterized protein</fullName>
    </submittedName>
</protein>
<organism evidence="1 2">
    <name type="scientific">Phytophthora infestans (strain T30-4)</name>
    <name type="common">Potato late blight agent</name>
    <dbReference type="NCBI Taxonomy" id="403677"/>
    <lineage>
        <taxon>Eukaryota</taxon>
        <taxon>Sar</taxon>
        <taxon>Stramenopiles</taxon>
        <taxon>Oomycota</taxon>
        <taxon>Peronosporomycetes</taxon>
        <taxon>Peronosporales</taxon>
        <taxon>Peronosporaceae</taxon>
        <taxon>Phytophthora</taxon>
    </lineage>
</organism>
<evidence type="ECO:0000313" key="2">
    <source>
        <dbReference type="Proteomes" id="UP000006643"/>
    </source>
</evidence>
<proteinExistence type="predicted"/>